<dbReference type="GO" id="GO:0005737">
    <property type="term" value="C:cytoplasm"/>
    <property type="evidence" value="ECO:0007669"/>
    <property type="project" value="TreeGrafter"/>
</dbReference>
<dbReference type="Gene3D" id="2.40.128.20">
    <property type="match status" value="1"/>
</dbReference>
<keyword evidence="1" id="KW-0732">Signal</keyword>
<organism evidence="2 3">
    <name type="scientific">Drosophila madeirensis</name>
    <name type="common">Fruit fly</name>
    <dbReference type="NCBI Taxonomy" id="30013"/>
    <lineage>
        <taxon>Eukaryota</taxon>
        <taxon>Metazoa</taxon>
        <taxon>Ecdysozoa</taxon>
        <taxon>Arthropoda</taxon>
        <taxon>Hexapoda</taxon>
        <taxon>Insecta</taxon>
        <taxon>Pterygota</taxon>
        <taxon>Neoptera</taxon>
        <taxon>Endopterygota</taxon>
        <taxon>Diptera</taxon>
        <taxon>Brachycera</taxon>
        <taxon>Muscomorpha</taxon>
        <taxon>Ephydroidea</taxon>
        <taxon>Drosophilidae</taxon>
        <taxon>Drosophila</taxon>
        <taxon>Sophophora</taxon>
    </lineage>
</organism>
<dbReference type="SUPFAM" id="SSF50814">
    <property type="entry name" value="Lipocalins"/>
    <property type="match status" value="1"/>
</dbReference>
<dbReference type="PANTHER" id="PTHR10612:SF34">
    <property type="entry name" value="APOLIPOPROTEIN D"/>
    <property type="match status" value="1"/>
</dbReference>
<evidence type="ECO:0000256" key="1">
    <source>
        <dbReference type="SAM" id="SignalP"/>
    </source>
</evidence>
<dbReference type="Proteomes" id="UP001500889">
    <property type="component" value="Chromosome U"/>
</dbReference>
<dbReference type="EMBL" id="AP029264">
    <property type="protein sequence ID" value="BFF95383.1"/>
    <property type="molecule type" value="Genomic_DNA"/>
</dbReference>
<dbReference type="GO" id="GO:0000302">
    <property type="term" value="P:response to reactive oxygen species"/>
    <property type="evidence" value="ECO:0007669"/>
    <property type="project" value="TreeGrafter"/>
</dbReference>
<sequence>MELKENFIFILLIFLWEIAAGLELYPGACPVINPVEKFDLDKFLGIWYVQSHYPFDDEPQLECQHFLYQRHSGRYYEFELLLDNRFAKKVMTRSTVIRYVDGTGGVEVKRRNSTYDNPPHRKPIPTRPHRFTMFPVAVEYDSYVVMITCIAHRRGHYLGAWIMTRHCKPPGKHIMAAQNALMKQEVEVLDMIDAKQFDCDVYEW</sequence>
<evidence type="ECO:0000313" key="2">
    <source>
        <dbReference type="EMBL" id="BFF95383.1"/>
    </source>
</evidence>
<dbReference type="GO" id="GO:0006629">
    <property type="term" value="P:lipid metabolic process"/>
    <property type="evidence" value="ECO:0007669"/>
    <property type="project" value="TreeGrafter"/>
</dbReference>
<protein>
    <submittedName>
        <fullName evidence="2">Insecticyanin-B-like</fullName>
    </submittedName>
</protein>
<evidence type="ECO:0000313" key="3">
    <source>
        <dbReference type="Proteomes" id="UP001500889"/>
    </source>
</evidence>
<feature type="chain" id="PRO_5043717570" evidence="1">
    <location>
        <begin position="22"/>
        <end position="204"/>
    </location>
</feature>
<gene>
    <name evidence="2" type="ORF">DMAD_12796</name>
</gene>
<dbReference type="AlphaFoldDB" id="A0AAU9FI08"/>
<keyword evidence="3" id="KW-1185">Reference proteome</keyword>
<dbReference type="InterPro" id="IPR012674">
    <property type="entry name" value="Calycin"/>
</dbReference>
<feature type="signal peptide" evidence="1">
    <location>
        <begin position="1"/>
        <end position="21"/>
    </location>
</feature>
<accession>A0AAU9FI08</accession>
<dbReference type="PANTHER" id="PTHR10612">
    <property type="entry name" value="APOLIPOPROTEIN D"/>
    <property type="match status" value="1"/>
</dbReference>
<proteinExistence type="predicted"/>
<name>A0AAU9FI08_DROMD</name>
<reference evidence="2 3" key="1">
    <citation type="submission" date="2024-02" db="EMBL/GenBank/DDBJ databases">
        <title>A chromosome-level genome assembly of Drosophila madeirensis, a fruit fly species endemic to Madeira island.</title>
        <authorList>
            <person name="Tomihara K."/>
            <person name="Llopart A."/>
            <person name="Yamamoto D."/>
        </authorList>
    </citation>
    <scope>NUCLEOTIDE SEQUENCE [LARGE SCALE GENOMIC DNA]</scope>
    <source>
        <strain evidence="2 3">RF1</strain>
    </source>
</reference>